<proteinExistence type="predicted"/>
<protein>
    <submittedName>
        <fullName evidence="2">Uncharacterized protein</fullName>
    </submittedName>
</protein>
<evidence type="ECO:0000313" key="2">
    <source>
        <dbReference type="EMBL" id="ERI11880.1"/>
    </source>
</evidence>
<dbReference type="eggNOG" id="COG0671">
    <property type="taxonomic scope" value="Bacteria"/>
</dbReference>
<dbReference type="Gene3D" id="1.20.144.10">
    <property type="entry name" value="Phosphatidic acid phosphatase type 2/haloperoxidase"/>
    <property type="match status" value="1"/>
</dbReference>
<gene>
    <name evidence="2" type="ORF">HMPREF0083_00028</name>
</gene>
<dbReference type="STRING" id="649747.HMPREF0083_00028"/>
<dbReference type="AlphaFoldDB" id="U1XA97"/>
<keyword evidence="1" id="KW-0812">Transmembrane</keyword>
<dbReference type="Proteomes" id="UP000016511">
    <property type="component" value="Unassembled WGS sequence"/>
</dbReference>
<name>U1XA97_ANEAE</name>
<dbReference type="InterPro" id="IPR036938">
    <property type="entry name" value="PAP2/HPO_sf"/>
</dbReference>
<evidence type="ECO:0000313" key="3">
    <source>
        <dbReference type="Proteomes" id="UP000016511"/>
    </source>
</evidence>
<dbReference type="HOGENOM" id="CLU_2696468_0_0_9"/>
<dbReference type="GeneID" id="92842324"/>
<dbReference type="EMBL" id="AWSJ01000002">
    <property type="protein sequence ID" value="ERI11880.1"/>
    <property type="molecule type" value="Genomic_DNA"/>
</dbReference>
<feature type="transmembrane region" description="Helical" evidence="1">
    <location>
        <begin position="41"/>
        <end position="59"/>
    </location>
</feature>
<keyword evidence="1" id="KW-1133">Transmembrane helix</keyword>
<organism evidence="2 3">
    <name type="scientific">Aneurinibacillus aneurinilyticus ATCC 12856</name>
    <dbReference type="NCBI Taxonomy" id="649747"/>
    <lineage>
        <taxon>Bacteria</taxon>
        <taxon>Bacillati</taxon>
        <taxon>Bacillota</taxon>
        <taxon>Bacilli</taxon>
        <taxon>Bacillales</taxon>
        <taxon>Paenibacillaceae</taxon>
        <taxon>Aneurinibacillus group</taxon>
        <taxon>Aneurinibacillus</taxon>
    </lineage>
</organism>
<accession>U1XA97</accession>
<sequence>MATAVYGFIAFLLIRHLKNPVGRVFVGISRLYFKVEYPSDITAGYVFGGVWLSLNIVLLEINRLLRTARAVNS</sequence>
<evidence type="ECO:0000256" key="1">
    <source>
        <dbReference type="SAM" id="Phobius"/>
    </source>
</evidence>
<keyword evidence="1" id="KW-0472">Membrane</keyword>
<dbReference type="RefSeq" id="WP_021618833.1">
    <property type="nucleotide sequence ID" value="NZ_KE952647.1"/>
</dbReference>
<comment type="caution">
    <text evidence="2">The sequence shown here is derived from an EMBL/GenBank/DDBJ whole genome shotgun (WGS) entry which is preliminary data.</text>
</comment>
<reference evidence="2 3" key="1">
    <citation type="submission" date="2013-08" db="EMBL/GenBank/DDBJ databases">
        <authorList>
            <person name="Weinstock G."/>
            <person name="Sodergren E."/>
            <person name="Wylie T."/>
            <person name="Fulton L."/>
            <person name="Fulton R."/>
            <person name="Fronick C."/>
            <person name="O'Laughlin M."/>
            <person name="Godfrey J."/>
            <person name="Miner T."/>
            <person name="Herter B."/>
            <person name="Appelbaum E."/>
            <person name="Cordes M."/>
            <person name="Lek S."/>
            <person name="Wollam A."/>
            <person name="Pepin K.H."/>
            <person name="Palsikar V.B."/>
            <person name="Mitreva M."/>
            <person name="Wilson R.K."/>
        </authorList>
    </citation>
    <scope>NUCLEOTIDE SEQUENCE [LARGE SCALE GENOMIC DNA]</scope>
    <source>
        <strain evidence="2 3">ATCC 12856</strain>
    </source>
</reference>
<dbReference type="SUPFAM" id="SSF48317">
    <property type="entry name" value="Acid phosphatase/Vanadium-dependent haloperoxidase"/>
    <property type="match status" value="1"/>
</dbReference>
<keyword evidence="3" id="KW-1185">Reference proteome</keyword>